<dbReference type="InterPro" id="IPR003439">
    <property type="entry name" value="ABC_transporter-like_ATP-bd"/>
</dbReference>
<keyword evidence="2" id="KW-0067">ATP-binding</keyword>
<evidence type="ECO:0000259" key="1">
    <source>
        <dbReference type="Pfam" id="PF00005"/>
    </source>
</evidence>
<evidence type="ECO:0000313" key="2">
    <source>
        <dbReference type="EMBL" id="MPM93281.1"/>
    </source>
</evidence>
<dbReference type="InterPro" id="IPR027417">
    <property type="entry name" value="P-loop_NTPase"/>
</dbReference>
<protein>
    <submittedName>
        <fullName evidence="2">Macrolide export ATP-binding/permease protein MacB</fullName>
        <ecNumber evidence="2">3.6.3.-</ecNumber>
    </submittedName>
</protein>
<dbReference type="InterPro" id="IPR015854">
    <property type="entry name" value="ABC_transpr_LolD-like"/>
</dbReference>
<dbReference type="Gene3D" id="3.40.50.300">
    <property type="entry name" value="P-loop containing nucleotide triphosphate hydrolases"/>
    <property type="match status" value="1"/>
</dbReference>
<organism evidence="2">
    <name type="scientific">bioreactor metagenome</name>
    <dbReference type="NCBI Taxonomy" id="1076179"/>
    <lineage>
        <taxon>unclassified sequences</taxon>
        <taxon>metagenomes</taxon>
        <taxon>ecological metagenomes</taxon>
    </lineage>
</organism>
<comment type="caution">
    <text evidence="2">The sequence shown here is derived from an EMBL/GenBank/DDBJ whole genome shotgun (WGS) entry which is preliminary data.</text>
</comment>
<gene>
    <name evidence="2" type="primary">macB_83</name>
    <name evidence="2" type="ORF">SDC9_140417</name>
</gene>
<name>A0A645DVC2_9ZZZZ</name>
<dbReference type="PANTHER" id="PTHR24220">
    <property type="entry name" value="IMPORT ATP-BINDING PROTEIN"/>
    <property type="match status" value="1"/>
</dbReference>
<dbReference type="Pfam" id="PF00005">
    <property type="entry name" value="ABC_tran"/>
    <property type="match status" value="1"/>
</dbReference>
<dbReference type="GO" id="GO:0022857">
    <property type="term" value="F:transmembrane transporter activity"/>
    <property type="evidence" value="ECO:0007669"/>
    <property type="project" value="TreeGrafter"/>
</dbReference>
<reference evidence="2" key="1">
    <citation type="submission" date="2019-08" db="EMBL/GenBank/DDBJ databases">
        <authorList>
            <person name="Kucharzyk K."/>
            <person name="Murdoch R.W."/>
            <person name="Higgins S."/>
            <person name="Loffler F."/>
        </authorList>
    </citation>
    <scope>NUCLEOTIDE SEQUENCE</scope>
</reference>
<dbReference type="PANTHER" id="PTHR24220:SF86">
    <property type="entry name" value="ABC TRANSPORTER ABCH.1"/>
    <property type="match status" value="1"/>
</dbReference>
<dbReference type="SUPFAM" id="SSF52540">
    <property type="entry name" value="P-loop containing nucleoside triphosphate hydrolases"/>
    <property type="match status" value="1"/>
</dbReference>
<dbReference type="GO" id="GO:0016887">
    <property type="term" value="F:ATP hydrolysis activity"/>
    <property type="evidence" value="ECO:0007669"/>
    <property type="project" value="InterPro"/>
</dbReference>
<dbReference type="AlphaFoldDB" id="A0A645DVC2"/>
<proteinExistence type="predicted"/>
<feature type="domain" description="ABC transporter" evidence="1">
    <location>
        <begin position="3"/>
        <end position="35"/>
    </location>
</feature>
<dbReference type="GO" id="GO:0005524">
    <property type="term" value="F:ATP binding"/>
    <property type="evidence" value="ECO:0007669"/>
    <property type="project" value="UniProtKB-KW"/>
</dbReference>
<sequence length="94" mass="10499">MQHRPNQLSGGQQQRVAIARALASNARVILADEPTGNLDSKSGTDIMRLIHSLSDEGHTIVLITHNDEIARQAQRTVYVRDGRLFHSWEEAEQA</sequence>
<keyword evidence="2" id="KW-0378">Hydrolase</keyword>
<dbReference type="GO" id="GO:0005886">
    <property type="term" value="C:plasma membrane"/>
    <property type="evidence" value="ECO:0007669"/>
    <property type="project" value="TreeGrafter"/>
</dbReference>
<accession>A0A645DVC2</accession>
<dbReference type="EC" id="3.6.3.-" evidence="2"/>
<keyword evidence="2" id="KW-0547">Nucleotide-binding</keyword>
<dbReference type="EMBL" id="VSSQ01040113">
    <property type="protein sequence ID" value="MPM93281.1"/>
    <property type="molecule type" value="Genomic_DNA"/>
</dbReference>